<feature type="compositionally biased region" description="Low complexity" evidence="1">
    <location>
        <begin position="281"/>
        <end position="294"/>
    </location>
</feature>
<feature type="compositionally biased region" description="Basic and acidic residues" evidence="1">
    <location>
        <begin position="421"/>
        <end position="445"/>
    </location>
</feature>
<keyword evidence="3" id="KW-1185">Reference proteome</keyword>
<organism evidence="2 3">
    <name type="scientific">Gymnopus androsaceus JB14</name>
    <dbReference type="NCBI Taxonomy" id="1447944"/>
    <lineage>
        <taxon>Eukaryota</taxon>
        <taxon>Fungi</taxon>
        <taxon>Dikarya</taxon>
        <taxon>Basidiomycota</taxon>
        <taxon>Agaricomycotina</taxon>
        <taxon>Agaricomycetes</taxon>
        <taxon>Agaricomycetidae</taxon>
        <taxon>Agaricales</taxon>
        <taxon>Marasmiineae</taxon>
        <taxon>Omphalotaceae</taxon>
        <taxon>Gymnopus</taxon>
    </lineage>
</organism>
<evidence type="ECO:0000313" key="2">
    <source>
        <dbReference type="EMBL" id="KAE9398327.1"/>
    </source>
</evidence>
<accession>A0A6A4HMT6</accession>
<feature type="compositionally biased region" description="Low complexity" evidence="1">
    <location>
        <begin position="117"/>
        <end position="158"/>
    </location>
</feature>
<feature type="compositionally biased region" description="Basic and acidic residues" evidence="1">
    <location>
        <begin position="213"/>
        <end position="227"/>
    </location>
</feature>
<dbReference type="EMBL" id="ML769484">
    <property type="protein sequence ID" value="KAE9398327.1"/>
    <property type="molecule type" value="Genomic_DNA"/>
</dbReference>
<feature type="region of interest" description="Disordered" evidence="1">
    <location>
        <begin position="85"/>
        <end position="186"/>
    </location>
</feature>
<reference evidence="2" key="1">
    <citation type="journal article" date="2019" name="Environ. Microbiol.">
        <title>Fungal ecological strategies reflected in gene transcription - a case study of two litter decomposers.</title>
        <authorList>
            <person name="Barbi F."/>
            <person name="Kohler A."/>
            <person name="Barry K."/>
            <person name="Baskaran P."/>
            <person name="Daum C."/>
            <person name="Fauchery L."/>
            <person name="Ihrmark K."/>
            <person name="Kuo A."/>
            <person name="LaButti K."/>
            <person name="Lipzen A."/>
            <person name="Morin E."/>
            <person name="Grigoriev I.V."/>
            <person name="Henrissat B."/>
            <person name="Lindahl B."/>
            <person name="Martin F."/>
        </authorList>
    </citation>
    <scope>NUCLEOTIDE SEQUENCE</scope>
    <source>
        <strain evidence="2">JB14</strain>
    </source>
</reference>
<feature type="compositionally biased region" description="Polar residues" evidence="1">
    <location>
        <begin position="447"/>
        <end position="456"/>
    </location>
</feature>
<feature type="region of interest" description="Disordered" evidence="1">
    <location>
        <begin position="1"/>
        <end position="22"/>
    </location>
</feature>
<evidence type="ECO:0000313" key="3">
    <source>
        <dbReference type="Proteomes" id="UP000799118"/>
    </source>
</evidence>
<proteinExistence type="predicted"/>
<dbReference type="OrthoDB" id="3363386at2759"/>
<feature type="region of interest" description="Disordered" evidence="1">
    <location>
        <begin position="380"/>
        <end position="456"/>
    </location>
</feature>
<name>A0A6A4HMT6_9AGAR</name>
<feature type="region of interest" description="Disordered" evidence="1">
    <location>
        <begin position="212"/>
        <end position="318"/>
    </location>
</feature>
<feature type="compositionally biased region" description="Polar residues" evidence="1">
    <location>
        <begin position="166"/>
        <end position="178"/>
    </location>
</feature>
<dbReference type="AlphaFoldDB" id="A0A6A4HMT6"/>
<evidence type="ECO:0000256" key="1">
    <source>
        <dbReference type="SAM" id="MobiDB-lite"/>
    </source>
</evidence>
<protein>
    <submittedName>
        <fullName evidence="2">Uncharacterized protein</fullName>
    </submittedName>
</protein>
<dbReference type="Proteomes" id="UP000799118">
    <property type="component" value="Unassembled WGS sequence"/>
</dbReference>
<sequence>MATIPLQSPVPPPTPRRIRFAPLPDPRRAVLVTDDGTELPLPSLLIDGNSFDLFNSNLESPSSAASQLASIPAAISLSALNSPVHTPLHTPQSWNAPLPETAPSPAPSPAHFEKTFSSESDSSNSSNSSSFYTGSTSGSPPTSGISSSASSMYSLTPTQSIDPYPVSSTGSSTPTQPMRKSNSLRSKLSSKYNISTDQILSLGTINLFRSRSKGKDKAGDSDGDSIHSAHGGSGWGGALTRWTSGGSGGPDGAGVPLYRTQSTQSYKGGNVRNKRSSSPASIRTKSRSNSNSSKLNPAHESGMISTLHSGGPTKKGTRMLNGRVYGAKRGSASGSPVNPFANAKDDPDPEFVEWGYGGMGSVKNVQEGVGGRVWGRVLSSGTGAHEGANKQNAAERTVQTDDAAGGEDDGSGMGWVRKRREMREREAKEQAEKERLEKEAQEKRMRTMSQTFQTLARSRPQLLPVLVKR</sequence>
<gene>
    <name evidence="2" type="ORF">BT96DRAFT_35140</name>
</gene>